<name>A0A4Y2JX00_ARAVE</name>
<evidence type="ECO:0000313" key="2">
    <source>
        <dbReference type="Proteomes" id="UP000499080"/>
    </source>
</evidence>
<sequence length="106" mass="12550">MRSIKFLHIFPPFDEIRTPPILLEGHHWYRYHGRCHEQKHFAKRMLHRPPFVGAIEERSAFILVDDLRNAAYPWLIKLCSLAEALYMARNIFSAACEIIFGVDERL</sequence>
<dbReference type="AlphaFoldDB" id="A0A4Y2JX00"/>
<dbReference type="EMBL" id="BGPR01004009">
    <property type="protein sequence ID" value="GBM94903.1"/>
    <property type="molecule type" value="Genomic_DNA"/>
</dbReference>
<evidence type="ECO:0000313" key="1">
    <source>
        <dbReference type="EMBL" id="GBM94903.1"/>
    </source>
</evidence>
<gene>
    <name evidence="1" type="ORF">AVEN_89821_1</name>
</gene>
<reference evidence="1 2" key="1">
    <citation type="journal article" date="2019" name="Sci. Rep.">
        <title>Orb-weaving spider Araneus ventricosus genome elucidates the spidroin gene catalogue.</title>
        <authorList>
            <person name="Kono N."/>
            <person name="Nakamura H."/>
            <person name="Ohtoshi R."/>
            <person name="Moran D.A.P."/>
            <person name="Shinohara A."/>
            <person name="Yoshida Y."/>
            <person name="Fujiwara M."/>
            <person name="Mori M."/>
            <person name="Tomita M."/>
            <person name="Arakawa K."/>
        </authorList>
    </citation>
    <scope>NUCLEOTIDE SEQUENCE [LARGE SCALE GENOMIC DNA]</scope>
</reference>
<dbReference type="Proteomes" id="UP000499080">
    <property type="component" value="Unassembled WGS sequence"/>
</dbReference>
<protein>
    <submittedName>
        <fullName evidence="1">Uncharacterized protein</fullName>
    </submittedName>
</protein>
<comment type="caution">
    <text evidence="1">The sequence shown here is derived from an EMBL/GenBank/DDBJ whole genome shotgun (WGS) entry which is preliminary data.</text>
</comment>
<keyword evidence="2" id="KW-1185">Reference proteome</keyword>
<accession>A0A4Y2JX00</accession>
<proteinExistence type="predicted"/>
<organism evidence="1 2">
    <name type="scientific">Araneus ventricosus</name>
    <name type="common">Orbweaver spider</name>
    <name type="synonym">Epeira ventricosa</name>
    <dbReference type="NCBI Taxonomy" id="182803"/>
    <lineage>
        <taxon>Eukaryota</taxon>
        <taxon>Metazoa</taxon>
        <taxon>Ecdysozoa</taxon>
        <taxon>Arthropoda</taxon>
        <taxon>Chelicerata</taxon>
        <taxon>Arachnida</taxon>
        <taxon>Araneae</taxon>
        <taxon>Araneomorphae</taxon>
        <taxon>Entelegynae</taxon>
        <taxon>Araneoidea</taxon>
        <taxon>Araneidae</taxon>
        <taxon>Araneus</taxon>
    </lineage>
</organism>